<accession>A0A645I9C3</accession>
<reference evidence="1" key="1">
    <citation type="submission" date="2019-08" db="EMBL/GenBank/DDBJ databases">
        <authorList>
            <person name="Kucharzyk K."/>
            <person name="Murdoch R.W."/>
            <person name="Higgins S."/>
            <person name="Loffler F."/>
        </authorList>
    </citation>
    <scope>NUCLEOTIDE SEQUENCE</scope>
</reference>
<proteinExistence type="predicted"/>
<dbReference type="EMBL" id="VSSQ01104413">
    <property type="protein sequence ID" value="MPN44914.1"/>
    <property type="molecule type" value="Genomic_DNA"/>
</dbReference>
<evidence type="ECO:0000313" key="1">
    <source>
        <dbReference type="EMBL" id="MPN44914.1"/>
    </source>
</evidence>
<protein>
    <submittedName>
        <fullName evidence="1">Uncharacterized protein</fullName>
    </submittedName>
</protein>
<sequence length="200" mass="22530">MCSIRAYQAVVQRVTRSVEMKSIANCILRRCDVDPHVHHFANAGYAAGARFLIDPHDREHLRIGADVYVCLAQKLHDLDCMRLILIGDGGAVSTCYTAAPAFLQRQPCGVFQRPIKHIFRLIDVHIDQAVILFGDFKHEIHVLALELVQPFRSRHAARDIGAHLHRFPHEPFRSGVAEDALLRKGDNLQVADVLCLLFRG</sequence>
<organism evidence="1">
    <name type="scientific">bioreactor metagenome</name>
    <dbReference type="NCBI Taxonomy" id="1076179"/>
    <lineage>
        <taxon>unclassified sequences</taxon>
        <taxon>metagenomes</taxon>
        <taxon>ecological metagenomes</taxon>
    </lineage>
</organism>
<comment type="caution">
    <text evidence="1">The sequence shown here is derived from an EMBL/GenBank/DDBJ whole genome shotgun (WGS) entry which is preliminary data.</text>
</comment>
<gene>
    <name evidence="1" type="ORF">SDC9_192481</name>
</gene>
<dbReference type="AlphaFoldDB" id="A0A645I9C3"/>
<name>A0A645I9C3_9ZZZZ</name>